<evidence type="ECO:0000313" key="3">
    <source>
        <dbReference type="EMBL" id="GGL83690.1"/>
    </source>
</evidence>
<dbReference type="Gene3D" id="1.10.10.10">
    <property type="entry name" value="Winged helix-like DNA-binding domain superfamily/Winged helix DNA-binding domain"/>
    <property type="match status" value="1"/>
</dbReference>
<dbReference type="GO" id="GO:0006950">
    <property type="term" value="P:response to stress"/>
    <property type="evidence" value="ECO:0007669"/>
    <property type="project" value="TreeGrafter"/>
</dbReference>
<dbReference type="InterPro" id="IPR036388">
    <property type="entry name" value="WH-like_DNA-bd_sf"/>
</dbReference>
<comment type="caution">
    <text evidence="3">The sequence shown here is derived from an EMBL/GenBank/DDBJ whole genome shotgun (WGS) entry which is preliminary data.</text>
</comment>
<evidence type="ECO:0000256" key="1">
    <source>
        <dbReference type="SAM" id="MobiDB-lite"/>
    </source>
</evidence>
<feature type="region of interest" description="Disordered" evidence="1">
    <location>
        <begin position="1"/>
        <end position="23"/>
    </location>
</feature>
<dbReference type="PANTHER" id="PTHR33164">
    <property type="entry name" value="TRANSCRIPTIONAL REGULATOR, MARR FAMILY"/>
    <property type="match status" value="1"/>
</dbReference>
<dbReference type="SUPFAM" id="SSF46785">
    <property type="entry name" value="Winged helix' DNA-binding domain"/>
    <property type="match status" value="1"/>
</dbReference>
<feature type="domain" description="HTH marR-type" evidence="2">
    <location>
        <begin position="75"/>
        <end position="170"/>
    </location>
</feature>
<dbReference type="Proteomes" id="UP000613840">
    <property type="component" value="Unassembled WGS sequence"/>
</dbReference>
<dbReference type="SMART" id="SM00347">
    <property type="entry name" value="HTH_MARR"/>
    <property type="match status" value="1"/>
</dbReference>
<reference evidence="3" key="2">
    <citation type="submission" date="2020-09" db="EMBL/GenBank/DDBJ databases">
        <authorList>
            <person name="Sun Q."/>
            <person name="Zhou Y."/>
        </authorList>
    </citation>
    <scope>NUCLEOTIDE SEQUENCE</scope>
    <source>
        <strain evidence="3">CGMCC 4.7306</strain>
    </source>
</reference>
<name>A0A917SKT4_9ACTN</name>
<keyword evidence="4" id="KW-1185">Reference proteome</keyword>
<dbReference type="InterPro" id="IPR036390">
    <property type="entry name" value="WH_DNA-bd_sf"/>
</dbReference>
<dbReference type="InterPro" id="IPR000835">
    <property type="entry name" value="HTH_MarR-typ"/>
</dbReference>
<dbReference type="GO" id="GO:0003700">
    <property type="term" value="F:DNA-binding transcription factor activity"/>
    <property type="evidence" value="ECO:0007669"/>
    <property type="project" value="InterPro"/>
</dbReference>
<sequence length="186" mass="20615">MSNALAASTRPDDLPKQADVPELSDGNIHSLGSVLVREPEVADHAHALRSVEDGIGQLVLTMRARWRELAHQLHPALQPIGFRIILVLYGRGPQRAKDLAEYIGSDRSVVSRQLAQLEKFGLIERHVDPNDGRIIHMAITAATQGQLQHLEASDGADYRRRLSGWSVERLRNFAGMLRDFSAASDE</sequence>
<dbReference type="Pfam" id="PF01047">
    <property type="entry name" value="MarR"/>
    <property type="match status" value="1"/>
</dbReference>
<organism evidence="3 4">
    <name type="scientific">Microlunatus endophyticus</name>
    <dbReference type="NCBI Taxonomy" id="1716077"/>
    <lineage>
        <taxon>Bacteria</taxon>
        <taxon>Bacillati</taxon>
        <taxon>Actinomycetota</taxon>
        <taxon>Actinomycetes</taxon>
        <taxon>Propionibacteriales</taxon>
        <taxon>Propionibacteriaceae</taxon>
        <taxon>Microlunatus</taxon>
    </lineage>
</organism>
<dbReference type="AlphaFoldDB" id="A0A917SKT4"/>
<evidence type="ECO:0000313" key="4">
    <source>
        <dbReference type="Proteomes" id="UP000613840"/>
    </source>
</evidence>
<dbReference type="EMBL" id="BMMZ01000022">
    <property type="protein sequence ID" value="GGL83690.1"/>
    <property type="molecule type" value="Genomic_DNA"/>
</dbReference>
<dbReference type="PANTHER" id="PTHR33164:SF57">
    <property type="entry name" value="MARR-FAMILY TRANSCRIPTIONAL REGULATOR"/>
    <property type="match status" value="1"/>
</dbReference>
<protein>
    <submittedName>
        <fullName evidence="3">Transcriptional regulator</fullName>
    </submittedName>
</protein>
<dbReference type="RefSeq" id="WP_188898567.1">
    <property type="nucleotide sequence ID" value="NZ_BMMZ01000022.1"/>
</dbReference>
<dbReference type="InterPro" id="IPR039422">
    <property type="entry name" value="MarR/SlyA-like"/>
</dbReference>
<reference evidence="3" key="1">
    <citation type="journal article" date="2014" name="Int. J. Syst. Evol. Microbiol.">
        <title>Complete genome sequence of Corynebacterium casei LMG S-19264T (=DSM 44701T), isolated from a smear-ripened cheese.</title>
        <authorList>
            <consortium name="US DOE Joint Genome Institute (JGI-PGF)"/>
            <person name="Walter F."/>
            <person name="Albersmeier A."/>
            <person name="Kalinowski J."/>
            <person name="Ruckert C."/>
        </authorList>
    </citation>
    <scope>NUCLEOTIDE SEQUENCE</scope>
    <source>
        <strain evidence="3">CGMCC 4.7306</strain>
    </source>
</reference>
<proteinExistence type="predicted"/>
<accession>A0A917SKT4</accession>
<gene>
    <name evidence="3" type="ORF">GCM10011575_47530</name>
</gene>
<evidence type="ECO:0000259" key="2">
    <source>
        <dbReference type="SMART" id="SM00347"/>
    </source>
</evidence>